<feature type="non-terminal residue" evidence="1">
    <location>
        <position position="195"/>
    </location>
</feature>
<organism evidence="1 2">
    <name type="scientific">Campylobacter helveticus</name>
    <dbReference type="NCBI Taxonomy" id="28898"/>
    <lineage>
        <taxon>Bacteria</taxon>
        <taxon>Pseudomonadati</taxon>
        <taxon>Campylobacterota</taxon>
        <taxon>Epsilonproteobacteria</taxon>
        <taxon>Campylobacterales</taxon>
        <taxon>Campylobacteraceae</taxon>
        <taxon>Campylobacter</taxon>
    </lineage>
</organism>
<keyword evidence="2" id="KW-1185">Reference proteome</keyword>
<reference evidence="1 2" key="1">
    <citation type="submission" date="2019-08" db="EMBL/GenBank/DDBJ databases">
        <title>Rapid identification of Enteric Bacteria from Whole Genome Sequences (WGS) using Average Nucleotide Identity (ANI).</title>
        <authorList>
            <person name="Lane C."/>
        </authorList>
    </citation>
    <scope>NUCLEOTIDE SEQUENCE [LARGE SCALE GENOMIC DNA]</scope>
    <source>
        <strain evidence="1 2">D4984</strain>
    </source>
</reference>
<protein>
    <submittedName>
        <fullName evidence="1">Uncharacterized protein</fullName>
    </submittedName>
</protein>
<accession>A0ABY3L434</accession>
<sequence length="195" mass="23330">MKEFKSNTKALNFDPQRRRSLKDLSLLSFAGLALMNLHKERNQEEFLLSPSFEHSFLQNNIPEKLLSLPLQYFHLPFSFEIILKEQRLRYKDTKFIIPLMSFSNDLHLDYKANAFNHNQDFNFLTYHYENLNSLIKDLEQKNFYMRSFDFNRISFLEELLCFLIIDGKRNATALGDIKEPKDFISDKEFFSKAYK</sequence>
<dbReference type="Proteomes" id="UP000321317">
    <property type="component" value="Unassembled WGS sequence"/>
</dbReference>
<evidence type="ECO:0000313" key="1">
    <source>
        <dbReference type="EMBL" id="TXK59895.1"/>
    </source>
</evidence>
<gene>
    <name evidence="1" type="ORF">FVD16_01255</name>
</gene>
<evidence type="ECO:0000313" key="2">
    <source>
        <dbReference type="Proteomes" id="UP000321317"/>
    </source>
</evidence>
<comment type="caution">
    <text evidence="1">The sequence shown here is derived from an EMBL/GenBank/DDBJ whole genome shotgun (WGS) entry which is preliminary data.</text>
</comment>
<name>A0ABY3L434_9BACT</name>
<proteinExistence type="predicted"/>
<dbReference type="EMBL" id="VRMA01000008">
    <property type="protein sequence ID" value="TXK59895.1"/>
    <property type="molecule type" value="Genomic_DNA"/>
</dbReference>